<dbReference type="InterPro" id="IPR044810">
    <property type="entry name" value="WRKY_plant"/>
</dbReference>
<feature type="domain" description="WRKY" evidence="7">
    <location>
        <begin position="97"/>
        <end position="172"/>
    </location>
</feature>
<dbReference type="GO" id="GO:0003700">
    <property type="term" value="F:DNA-binding transcription factor activity"/>
    <property type="evidence" value="ECO:0007669"/>
    <property type="project" value="InterPro"/>
</dbReference>
<dbReference type="EMBL" id="CM003377">
    <property type="protein sequence ID" value="KOM48814.1"/>
    <property type="molecule type" value="Genomic_DNA"/>
</dbReference>
<reference evidence="9" key="1">
    <citation type="journal article" date="2015" name="Proc. Natl. Acad. Sci. U.S.A.">
        <title>Genome sequencing of adzuki bean (Vigna angularis) provides insight into high starch and low fat accumulation and domestication.</title>
        <authorList>
            <person name="Yang K."/>
            <person name="Tian Z."/>
            <person name="Chen C."/>
            <person name="Luo L."/>
            <person name="Zhao B."/>
            <person name="Wang Z."/>
            <person name="Yu L."/>
            <person name="Li Y."/>
            <person name="Sun Y."/>
            <person name="Li W."/>
            <person name="Chen Y."/>
            <person name="Li Y."/>
            <person name="Zhang Y."/>
            <person name="Ai D."/>
            <person name="Zhao J."/>
            <person name="Shang C."/>
            <person name="Ma Y."/>
            <person name="Wu B."/>
            <person name="Wang M."/>
            <person name="Gao L."/>
            <person name="Sun D."/>
            <person name="Zhang P."/>
            <person name="Guo F."/>
            <person name="Wang W."/>
            <person name="Li Y."/>
            <person name="Wang J."/>
            <person name="Varshney R.K."/>
            <person name="Wang J."/>
            <person name="Ling H.Q."/>
            <person name="Wan P."/>
        </authorList>
    </citation>
    <scope>NUCLEOTIDE SEQUENCE</scope>
    <source>
        <strain evidence="9">cv. Jingnong 6</strain>
    </source>
</reference>
<keyword evidence="2" id="KW-0805">Transcription regulation</keyword>
<dbReference type="PANTHER" id="PTHR31221">
    <property type="entry name" value="WRKY TRANSCRIPTION FACTOR PROTEIN 1-RELATED"/>
    <property type="match status" value="1"/>
</dbReference>
<protein>
    <recommendedName>
        <fullName evidence="7">WRKY domain-containing protein</fullName>
    </recommendedName>
</protein>
<dbReference type="InterPro" id="IPR003657">
    <property type="entry name" value="WRKY_dom"/>
</dbReference>
<evidence type="ECO:0000256" key="6">
    <source>
        <dbReference type="SAM" id="MobiDB-lite"/>
    </source>
</evidence>
<evidence type="ECO:0000313" key="8">
    <source>
        <dbReference type="EMBL" id="KOM48814.1"/>
    </source>
</evidence>
<dbReference type="Gramene" id="KOM48814">
    <property type="protein sequence ID" value="KOM48814"/>
    <property type="gene ID" value="LR48_Vigan07g251800"/>
</dbReference>
<gene>
    <name evidence="8" type="ORF">LR48_Vigan07g251800</name>
</gene>
<comment type="subcellular location">
    <subcellularLocation>
        <location evidence="1">Nucleus</location>
    </subcellularLocation>
</comment>
<dbReference type="SMR" id="A0A0L9V236"/>
<evidence type="ECO:0000256" key="4">
    <source>
        <dbReference type="ARBA" id="ARBA00023163"/>
    </source>
</evidence>
<sequence length="173" mass="20274">MTDNNPKPPPDTPDSDDFCNQWSFELSEYMQFDDNQWMHDDIPSFSSENVSNQVHQPSNVREFEGDESYFEGSSSRETGGRENRQVVRERFAFKTISEIEVLDDGYRWRKYGKKMVKNNPNPSILIIKVFDHRNYYRCSVDGCSVKKRVERDKDDPRCVITTYEGNHTHPSSS</sequence>
<evidence type="ECO:0000256" key="3">
    <source>
        <dbReference type="ARBA" id="ARBA00023125"/>
    </source>
</evidence>
<dbReference type="PANTHER" id="PTHR31221:SF112">
    <property type="entry name" value="WRKY TRANSCRIPTION FACTOR 50-RELATED"/>
    <property type="match status" value="1"/>
</dbReference>
<dbReference type="GO" id="GO:0043565">
    <property type="term" value="F:sequence-specific DNA binding"/>
    <property type="evidence" value="ECO:0007669"/>
    <property type="project" value="InterPro"/>
</dbReference>
<dbReference type="PROSITE" id="PS50811">
    <property type="entry name" value="WRKY"/>
    <property type="match status" value="1"/>
</dbReference>
<dbReference type="AlphaFoldDB" id="A0A0L9V236"/>
<evidence type="ECO:0000259" key="7">
    <source>
        <dbReference type="PROSITE" id="PS50811"/>
    </source>
</evidence>
<keyword evidence="3" id="KW-0238">DNA-binding</keyword>
<dbReference type="Proteomes" id="UP000053144">
    <property type="component" value="Chromosome 7"/>
</dbReference>
<dbReference type="STRING" id="3914.A0A0L9V236"/>
<dbReference type="SMART" id="SM00774">
    <property type="entry name" value="WRKY"/>
    <property type="match status" value="1"/>
</dbReference>
<name>A0A0L9V236_PHAAN</name>
<dbReference type="Pfam" id="PF03106">
    <property type="entry name" value="WRKY"/>
    <property type="match status" value="1"/>
</dbReference>
<dbReference type="SUPFAM" id="SSF118290">
    <property type="entry name" value="WRKY DNA-binding domain"/>
    <property type="match status" value="1"/>
</dbReference>
<evidence type="ECO:0000256" key="2">
    <source>
        <dbReference type="ARBA" id="ARBA00023015"/>
    </source>
</evidence>
<feature type="region of interest" description="Disordered" evidence="6">
    <location>
        <begin position="60"/>
        <end position="83"/>
    </location>
</feature>
<dbReference type="InterPro" id="IPR036576">
    <property type="entry name" value="WRKY_dom_sf"/>
</dbReference>
<keyword evidence="5" id="KW-0539">Nucleus</keyword>
<dbReference type="OMA" id="DDPRCVI"/>
<evidence type="ECO:0000256" key="5">
    <source>
        <dbReference type="ARBA" id="ARBA00023242"/>
    </source>
</evidence>
<accession>A0A0L9V236</accession>
<dbReference type="GO" id="GO:0005634">
    <property type="term" value="C:nucleus"/>
    <property type="evidence" value="ECO:0007669"/>
    <property type="project" value="UniProtKB-SubCell"/>
</dbReference>
<organism evidence="8 9">
    <name type="scientific">Phaseolus angularis</name>
    <name type="common">Azuki bean</name>
    <name type="synonym">Vigna angularis</name>
    <dbReference type="NCBI Taxonomy" id="3914"/>
    <lineage>
        <taxon>Eukaryota</taxon>
        <taxon>Viridiplantae</taxon>
        <taxon>Streptophyta</taxon>
        <taxon>Embryophyta</taxon>
        <taxon>Tracheophyta</taxon>
        <taxon>Spermatophyta</taxon>
        <taxon>Magnoliopsida</taxon>
        <taxon>eudicotyledons</taxon>
        <taxon>Gunneridae</taxon>
        <taxon>Pentapetalae</taxon>
        <taxon>rosids</taxon>
        <taxon>fabids</taxon>
        <taxon>Fabales</taxon>
        <taxon>Fabaceae</taxon>
        <taxon>Papilionoideae</taxon>
        <taxon>50 kb inversion clade</taxon>
        <taxon>NPAAA clade</taxon>
        <taxon>indigoferoid/millettioid clade</taxon>
        <taxon>Phaseoleae</taxon>
        <taxon>Vigna</taxon>
    </lineage>
</organism>
<evidence type="ECO:0000256" key="1">
    <source>
        <dbReference type="ARBA" id="ARBA00004123"/>
    </source>
</evidence>
<keyword evidence="4" id="KW-0804">Transcription</keyword>
<evidence type="ECO:0000313" key="9">
    <source>
        <dbReference type="Proteomes" id="UP000053144"/>
    </source>
</evidence>
<dbReference type="Gene3D" id="2.20.25.80">
    <property type="entry name" value="WRKY domain"/>
    <property type="match status" value="1"/>
</dbReference>
<proteinExistence type="predicted"/>